<evidence type="ECO:0000313" key="1">
    <source>
        <dbReference type="EMBL" id="MEF2966083.1"/>
    </source>
</evidence>
<dbReference type="RefSeq" id="WP_331846297.1">
    <property type="nucleotide sequence ID" value="NZ_JAZHPZ010000003.1"/>
</dbReference>
<keyword evidence="2" id="KW-1185">Reference proteome</keyword>
<organism evidence="1 2">
    <name type="scientific">Paenibacillus haidiansis</name>
    <dbReference type="NCBI Taxonomy" id="1574488"/>
    <lineage>
        <taxon>Bacteria</taxon>
        <taxon>Bacillati</taxon>
        <taxon>Bacillota</taxon>
        <taxon>Bacilli</taxon>
        <taxon>Bacillales</taxon>
        <taxon>Paenibacillaceae</taxon>
        <taxon>Paenibacillus</taxon>
    </lineage>
</organism>
<dbReference type="Proteomes" id="UP001306950">
    <property type="component" value="Unassembled WGS sequence"/>
</dbReference>
<gene>
    <name evidence="1" type="ORF">V3851_09595</name>
</gene>
<accession>A0ABU7VQS1</accession>
<name>A0ABU7VQS1_9BACL</name>
<protein>
    <submittedName>
        <fullName evidence="1">Uncharacterized protein</fullName>
    </submittedName>
</protein>
<sequence length="144" mass="16294">MSDPKTNVGKIFKSLEKYFDPGAGKIKVKSRPVLVIGYEKNATSYFNIDYETLPISSLGNIDPDPEFDILISQETQSKLGLTKTSYIRTHKTSWNNCKNMAIDNEIGDLKGEFPGLFEELLKLNEKWVSERNSINLIKTQESVS</sequence>
<dbReference type="EMBL" id="JAZHPZ010000003">
    <property type="protein sequence ID" value="MEF2966083.1"/>
    <property type="molecule type" value="Genomic_DNA"/>
</dbReference>
<evidence type="ECO:0000313" key="2">
    <source>
        <dbReference type="Proteomes" id="UP001306950"/>
    </source>
</evidence>
<proteinExistence type="predicted"/>
<comment type="caution">
    <text evidence="1">The sequence shown here is derived from an EMBL/GenBank/DDBJ whole genome shotgun (WGS) entry which is preliminary data.</text>
</comment>
<reference evidence="1 2" key="1">
    <citation type="submission" date="2024-02" db="EMBL/GenBank/DDBJ databases">
        <title>A nitrogen-fixing paenibacillus bacterium.</title>
        <authorList>
            <person name="Zhang W.L."/>
            <person name="Chen S.F."/>
        </authorList>
    </citation>
    <scope>NUCLEOTIDE SEQUENCE [LARGE SCALE GENOMIC DNA]</scope>
    <source>
        <strain evidence="1 2">M1</strain>
    </source>
</reference>